<dbReference type="STRING" id="530564.Psta_3498"/>
<protein>
    <submittedName>
        <fullName evidence="2">Uncharacterized protein</fullName>
    </submittedName>
</protein>
<dbReference type="EMBL" id="CP001848">
    <property type="protein sequence ID" value="ADB18159.1"/>
    <property type="molecule type" value="Genomic_DNA"/>
</dbReference>
<feature type="chain" id="PRO_5003036083" evidence="1">
    <location>
        <begin position="20"/>
        <end position="383"/>
    </location>
</feature>
<organism evidence="2 3">
    <name type="scientific">Pirellula staleyi (strain ATCC 27377 / DSM 6068 / ICPB 4128)</name>
    <name type="common">Pirella staleyi</name>
    <dbReference type="NCBI Taxonomy" id="530564"/>
    <lineage>
        <taxon>Bacteria</taxon>
        <taxon>Pseudomonadati</taxon>
        <taxon>Planctomycetota</taxon>
        <taxon>Planctomycetia</taxon>
        <taxon>Pirellulales</taxon>
        <taxon>Pirellulaceae</taxon>
        <taxon>Pirellula</taxon>
    </lineage>
</organism>
<keyword evidence="1" id="KW-0732">Signal</keyword>
<gene>
    <name evidence="2" type="ordered locus">Psta_3498</name>
</gene>
<reference evidence="2 3" key="1">
    <citation type="journal article" date="2009" name="Stand. Genomic Sci.">
        <title>Complete genome sequence of Pirellula staleyi type strain (ATCC 27377).</title>
        <authorList>
            <person name="Clum A."/>
            <person name="Tindall B.J."/>
            <person name="Sikorski J."/>
            <person name="Ivanova N."/>
            <person name="Mavrommatis K."/>
            <person name="Lucas S."/>
            <person name="Glavina del Rio T."/>
            <person name="Nolan M."/>
            <person name="Chen F."/>
            <person name="Tice H."/>
            <person name="Pitluck S."/>
            <person name="Cheng J.F."/>
            <person name="Chertkov O."/>
            <person name="Brettin T."/>
            <person name="Han C."/>
            <person name="Detter J.C."/>
            <person name="Kuske C."/>
            <person name="Bruce D."/>
            <person name="Goodwin L."/>
            <person name="Ovchinikova G."/>
            <person name="Pati A."/>
            <person name="Mikhailova N."/>
            <person name="Chen A."/>
            <person name="Palaniappan K."/>
            <person name="Land M."/>
            <person name="Hauser L."/>
            <person name="Chang Y.J."/>
            <person name="Jeffries C.D."/>
            <person name="Chain P."/>
            <person name="Rohde M."/>
            <person name="Goker M."/>
            <person name="Bristow J."/>
            <person name="Eisen J.A."/>
            <person name="Markowitz V."/>
            <person name="Hugenholtz P."/>
            <person name="Kyrpides N.C."/>
            <person name="Klenk H.P."/>
            <person name="Lapidus A."/>
        </authorList>
    </citation>
    <scope>NUCLEOTIDE SEQUENCE [LARGE SCALE GENOMIC DNA]</scope>
    <source>
        <strain evidence="3">ATCC 27377 / DSM 6068 / ICPB 4128</strain>
    </source>
</reference>
<dbReference type="eggNOG" id="ENOG502ZB61">
    <property type="taxonomic scope" value="Bacteria"/>
</dbReference>
<dbReference type="KEGG" id="psl:Psta_3498"/>
<proteinExistence type="predicted"/>
<dbReference type="AlphaFoldDB" id="D2QYK0"/>
<evidence type="ECO:0000256" key="1">
    <source>
        <dbReference type="SAM" id="SignalP"/>
    </source>
</evidence>
<name>D2QYK0_PIRSD</name>
<sequence length="383" mass="42579" precursor="true">MRSVLWIVLASMMVCGSRAAIGQESAPSFRTDGGDASLAWYQLKSGEFPPLRSAHYIGGELIAVDHVNRTGVLRPDRTDAQRRGDWDLPHRFTMLPFGSLSYHGAPAELRDIPLGTHLHGYFYLEDPAPRDPKAKPEANPQRVSMEAPFNRCLRLEDDFSYAKRISRSWKVESVDLAIGVLSLLGHTAGTADPKPTLLQILPSSRVWKEKGIAATSDLAAGQTIVVNLTQCTLKGPGRIKDLWLDSTACEIATAHQLEFHRQYQKDHGLPGMIEEVDNANSIVTVHLFAGFDPKLLEAFQPTDSVTAAVAEENLRTWDQINDRKSGPLVAIDRTEPTAEGQSGVRVKFKAGLLLEGFRPTRIIRIWPSAWKVDDLPREERLYQ</sequence>
<dbReference type="Proteomes" id="UP000001887">
    <property type="component" value="Chromosome"/>
</dbReference>
<keyword evidence="3" id="KW-1185">Reference proteome</keyword>
<accession>D2QYK0</accession>
<evidence type="ECO:0000313" key="2">
    <source>
        <dbReference type="EMBL" id="ADB18159.1"/>
    </source>
</evidence>
<evidence type="ECO:0000313" key="3">
    <source>
        <dbReference type="Proteomes" id="UP000001887"/>
    </source>
</evidence>
<dbReference type="OrthoDB" id="247927at2"/>
<feature type="signal peptide" evidence="1">
    <location>
        <begin position="1"/>
        <end position="19"/>
    </location>
</feature>
<dbReference type="HOGENOM" id="CLU_670258_0_0_0"/>